<evidence type="ECO:0000256" key="6">
    <source>
        <dbReference type="ARBA" id="ARBA00023002"/>
    </source>
</evidence>
<keyword evidence="3" id="KW-0479">Metal-binding</keyword>
<dbReference type="Pfam" id="PF22632">
    <property type="entry name" value="BphC_D1"/>
    <property type="match status" value="1"/>
</dbReference>
<evidence type="ECO:0000259" key="9">
    <source>
        <dbReference type="PROSITE" id="PS51819"/>
    </source>
</evidence>
<dbReference type="PROSITE" id="PS00082">
    <property type="entry name" value="EXTRADIOL_DIOXYGENAS"/>
    <property type="match status" value="1"/>
</dbReference>
<dbReference type="Pfam" id="PF00903">
    <property type="entry name" value="Glyoxalase"/>
    <property type="match status" value="1"/>
</dbReference>
<evidence type="ECO:0000256" key="4">
    <source>
        <dbReference type="ARBA" id="ARBA00022797"/>
    </source>
</evidence>
<dbReference type="Gene3D" id="3.10.180.10">
    <property type="entry name" value="2,3-Dihydroxybiphenyl 1,2-Dioxygenase, domain 1"/>
    <property type="match status" value="2"/>
</dbReference>
<reference evidence="11" key="1">
    <citation type="submission" date="2018-05" db="EMBL/GenBank/DDBJ databases">
        <authorList>
            <person name="Li X."/>
        </authorList>
    </citation>
    <scope>NUCLEOTIDE SEQUENCE [LARGE SCALE GENOMIC DNA]</scope>
    <source>
        <strain evidence="11">LX32</strain>
    </source>
</reference>
<evidence type="ECO:0000256" key="2">
    <source>
        <dbReference type="ARBA" id="ARBA00008784"/>
    </source>
</evidence>
<evidence type="ECO:0000256" key="7">
    <source>
        <dbReference type="ARBA" id="ARBA00023004"/>
    </source>
</evidence>
<evidence type="ECO:0000256" key="8">
    <source>
        <dbReference type="RuleBase" id="RU000683"/>
    </source>
</evidence>
<feature type="domain" description="VOC" evidence="9">
    <location>
        <begin position="6"/>
        <end position="121"/>
    </location>
</feature>
<keyword evidence="7 8" id="KW-0408">Iron</keyword>
<keyword evidence="4 8" id="KW-0058">Aromatic hydrocarbons catabolism</keyword>
<proteinExistence type="inferred from homology"/>
<dbReference type="PROSITE" id="PS51819">
    <property type="entry name" value="VOC"/>
    <property type="match status" value="2"/>
</dbReference>
<dbReference type="InterPro" id="IPR037523">
    <property type="entry name" value="VOC_core"/>
</dbReference>
<sequence length="300" mass="33090">MGGVTELGYLTLGVSDLEAWKAFASQVLGLEVVPSLEPDKCYLRMDYWHHRVTLVRDDADDLLVAGLRVAGQDEFRDMASRLDAAGVVFRLGSQAEAEARHVLEVMMLADPNGFAIEIFHGPHVQFDKPFHPGRPMHGRFKTGLGGLGHIMQSQTAGLGKTYEFYRLLGMRGGIEYKMPLPGLPQPVPLMFLNCNERQHTFAFAGPGEKRINHIMFEVENMADVGLAHDLVVRAGLPIIIQPGSHANDQMFSFYFKNPSGFMNEIGWGGRPAQAQSEYYEGDAFGHAPVPGSMKGFMVPA</sequence>
<dbReference type="InterPro" id="IPR004360">
    <property type="entry name" value="Glyas_Fos-R_dOase_dom"/>
</dbReference>
<dbReference type="GO" id="GO:0051213">
    <property type="term" value="F:dioxygenase activity"/>
    <property type="evidence" value="ECO:0007669"/>
    <property type="project" value="UniProtKB-KW"/>
</dbReference>
<keyword evidence="5 8" id="KW-0223">Dioxygenase</keyword>
<keyword evidence="11" id="KW-1185">Reference proteome</keyword>
<dbReference type="OrthoDB" id="9803142at2"/>
<evidence type="ECO:0000313" key="11">
    <source>
        <dbReference type="Proteomes" id="UP000249254"/>
    </source>
</evidence>
<dbReference type="GO" id="GO:0008198">
    <property type="term" value="F:ferrous iron binding"/>
    <property type="evidence" value="ECO:0007669"/>
    <property type="project" value="InterPro"/>
</dbReference>
<evidence type="ECO:0000256" key="3">
    <source>
        <dbReference type="ARBA" id="ARBA00022723"/>
    </source>
</evidence>
<gene>
    <name evidence="10" type="ORF">DJ017_14780</name>
</gene>
<name>A0A328AL73_9CAUL</name>
<evidence type="ECO:0000313" key="10">
    <source>
        <dbReference type="EMBL" id="RAK55683.1"/>
    </source>
</evidence>
<evidence type="ECO:0000256" key="5">
    <source>
        <dbReference type="ARBA" id="ARBA00022964"/>
    </source>
</evidence>
<dbReference type="CDD" id="cd07252">
    <property type="entry name" value="BphC1-RGP6_N_like"/>
    <property type="match status" value="1"/>
</dbReference>
<comment type="cofactor">
    <cofactor evidence="1 8">
        <name>Fe(2+)</name>
        <dbReference type="ChEBI" id="CHEBI:29033"/>
    </cofactor>
</comment>
<comment type="similarity">
    <text evidence="2 8">Belongs to the extradiol ring-cleavage dioxygenase family.</text>
</comment>
<protein>
    <submittedName>
        <fullName evidence="10">2,3-dihydroxybiphenyl 1,2-dioxygenase</fullName>
    </submittedName>
</protein>
<dbReference type="InterPro" id="IPR000486">
    <property type="entry name" value="Xdiol_ring_cleave_dOase_1/2"/>
</dbReference>
<dbReference type="InterPro" id="IPR029068">
    <property type="entry name" value="Glyas_Bleomycin-R_OHBP_Dase"/>
</dbReference>
<dbReference type="RefSeq" id="WP_111529431.1">
    <property type="nucleotide sequence ID" value="NZ_JBHRSG010000003.1"/>
</dbReference>
<organism evidence="10 11">
    <name type="scientific">Phenylobacterium soli</name>
    <dbReference type="NCBI Taxonomy" id="2170551"/>
    <lineage>
        <taxon>Bacteria</taxon>
        <taxon>Pseudomonadati</taxon>
        <taxon>Pseudomonadota</taxon>
        <taxon>Alphaproteobacteria</taxon>
        <taxon>Caulobacterales</taxon>
        <taxon>Caulobacteraceae</taxon>
        <taxon>Phenylobacterium</taxon>
    </lineage>
</organism>
<keyword evidence="6 8" id="KW-0560">Oxidoreductase</keyword>
<dbReference type="SUPFAM" id="SSF54593">
    <property type="entry name" value="Glyoxalase/Bleomycin resistance protein/Dihydroxybiphenyl dioxygenase"/>
    <property type="match status" value="1"/>
</dbReference>
<evidence type="ECO:0000256" key="1">
    <source>
        <dbReference type="ARBA" id="ARBA00001954"/>
    </source>
</evidence>
<feature type="domain" description="VOC" evidence="9">
    <location>
        <begin position="146"/>
        <end position="268"/>
    </location>
</feature>
<dbReference type="AlphaFoldDB" id="A0A328AL73"/>
<comment type="caution">
    <text evidence="10">The sequence shown here is derived from an EMBL/GenBank/DDBJ whole genome shotgun (WGS) entry which is preliminary data.</text>
</comment>
<accession>A0A328AL73</accession>
<dbReference type="EMBL" id="QFYQ01000001">
    <property type="protein sequence ID" value="RAK55683.1"/>
    <property type="molecule type" value="Genomic_DNA"/>
</dbReference>
<dbReference type="Proteomes" id="UP000249254">
    <property type="component" value="Unassembled WGS sequence"/>
</dbReference>